<dbReference type="Proteomes" id="UP000269721">
    <property type="component" value="Unassembled WGS sequence"/>
</dbReference>
<organism evidence="1 2">
    <name type="scientific">Blyttiomyces helicus</name>
    <dbReference type="NCBI Taxonomy" id="388810"/>
    <lineage>
        <taxon>Eukaryota</taxon>
        <taxon>Fungi</taxon>
        <taxon>Fungi incertae sedis</taxon>
        <taxon>Chytridiomycota</taxon>
        <taxon>Chytridiomycota incertae sedis</taxon>
        <taxon>Chytridiomycetes</taxon>
        <taxon>Chytridiomycetes incertae sedis</taxon>
        <taxon>Blyttiomyces</taxon>
    </lineage>
</organism>
<dbReference type="OrthoDB" id="2103397at2759"/>
<protein>
    <submittedName>
        <fullName evidence="1">Uncharacterized protein</fullName>
    </submittedName>
</protein>
<dbReference type="EMBL" id="KZ994645">
    <property type="protein sequence ID" value="RKO92415.1"/>
    <property type="molecule type" value="Genomic_DNA"/>
</dbReference>
<dbReference type="AlphaFoldDB" id="A0A4P9WK07"/>
<name>A0A4P9WK07_9FUNG</name>
<reference evidence="2" key="1">
    <citation type="journal article" date="2018" name="Nat. Microbiol.">
        <title>Leveraging single-cell genomics to expand the fungal tree of life.</title>
        <authorList>
            <person name="Ahrendt S.R."/>
            <person name="Quandt C.A."/>
            <person name="Ciobanu D."/>
            <person name="Clum A."/>
            <person name="Salamov A."/>
            <person name="Andreopoulos B."/>
            <person name="Cheng J.F."/>
            <person name="Woyke T."/>
            <person name="Pelin A."/>
            <person name="Henrissat B."/>
            <person name="Reynolds N.K."/>
            <person name="Benny G.L."/>
            <person name="Smith M.E."/>
            <person name="James T.Y."/>
            <person name="Grigoriev I.V."/>
        </authorList>
    </citation>
    <scope>NUCLEOTIDE SEQUENCE [LARGE SCALE GENOMIC DNA]</scope>
</reference>
<gene>
    <name evidence="1" type="ORF">BDK51DRAFT_41737</name>
</gene>
<evidence type="ECO:0000313" key="1">
    <source>
        <dbReference type="EMBL" id="RKO92415.1"/>
    </source>
</evidence>
<sequence>MARCWTHLGWEVRKISSRADYVIGHGGGSTAEYLSTMLVCCEATARHLPLNIWQIVENCGIVHKARLLEGRHNATVYEFITDGRLWDSVRIDNESRVWTAAVASVPGGDDVACLYHRLCSEIEQFLHSNLFFGGPDEGVEELQNPRELQDVGGGGRRYG</sequence>
<proteinExistence type="predicted"/>
<evidence type="ECO:0000313" key="2">
    <source>
        <dbReference type="Proteomes" id="UP000269721"/>
    </source>
</evidence>
<keyword evidence="2" id="KW-1185">Reference proteome</keyword>
<accession>A0A4P9WK07</accession>